<dbReference type="GO" id="GO:0015627">
    <property type="term" value="C:type II protein secretion system complex"/>
    <property type="evidence" value="ECO:0007669"/>
    <property type="project" value="InterPro"/>
</dbReference>
<feature type="region of interest" description="Disordered" evidence="10">
    <location>
        <begin position="160"/>
        <end position="189"/>
    </location>
</feature>
<evidence type="ECO:0000259" key="12">
    <source>
        <dbReference type="Pfam" id="PF11356"/>
    </source>
</evidence>
<keyword evidence="3" id="KW-0813">Transport</keyword>
<feature type="transmembrane region" description="Helical" evidence="11">
    <location>
        <begin position="20"/>
        <end position="41"/>
    </location>
</feature>
<protein>
    <submittedName>
        <fullName evidence="13">Type II secretion system protein GspC</fullName>
    </submittedName>
</protein>
<sequence length="297" mass="31268">MQAATSFNPELLRSTWWPRLVIFGVAAFALWTLVKIAVLLLGGPDLPPPVSAGPAPISRAPTSSVPLAQWHLFGNAGAAPDLARLVQTAPETPLRLSLRGTLNIDATDGGMAIIADEQGKEAAYRVGDSVPGEATLTAIYAGRVLLSRAGRDEGLSLRPDLGAAASDSDPNRRAALPGQRPTNAPGFVNPQLSFGAPSLETLRARTGTDIAELAKQVNVLPVVENGRFAGVRLNVGRDSDILVRTGIRSTDIITAVNGIPLDGPHRQAELLNALRDARQLTLTVRRDGQTQTLAVGL</sequence>
<dbReference type="InterPro" id="IPR001639">
    <property type="entry name" value="T2SS_protein-GspC"/>
</dbReference>
<dbReference type="EMBL" id="JACYTR010000007">
    <property type="protein sequence ID" value="MBD8525224.1"/>
    <property type="molecule type" value="Genomic_DNA"/>
</dbReference>
<dbReference type="RefSeq" id="WP_192028564.1">
    <property type="nucleotide sequence ID" value="NZ_JACYTR010000007.1"/>
</dbReference>
<accession>A0AAW3ZKK2</accession>
<organism evidence="13 14">
    <name type="scientific">Pseudomarimonas arenosa</name>
    <dbReference type="NCBI Taxonomy" id="2774145"/>
    <lineage>
        <taxon>Bacteria</taxon>
        <taxon>Pseudomonadati</taxon>
        <taxon>Pseudomonadota</taxon>
        <taxon>Gammaproteobacteria</taxon>
        <taxon>Lysobacterales</taxon>
        <taxon>Lysobacteraceae</taxon>
        <taxon>Pseudomarimonas</taxon>
    </lineage>
</organism>
<keyword evidence="14" id="KW-1185">Reference proteome</keyword>
<proteinExistence type="inferred from homology"/>
<dbReference type="InterPro" id="IPR024961">
    <property type="entry name" value="T2SS_GspC_N"/>
</dbReference>
<dbReference type="InterPro" id="IPR036034">
    <property type="entry name" value="PDZ_sf"/>
</dbReference>
<evidence type="ECO:0000256" key="2">
    <source>
        <dbReference type="ARBA" id="ARBA00007986"/>
    </source>
</evidence>
<keyword evidence="9 11" id="KW-0472">Membrane</keyword>
<keyword evidence="5" id="KW-0997">Cell inner membrane</keyword>
<comment type="subcellular location">
    <subcellularLocation>
        <location evidence="1">Cell inner membrane</location>
    </subcellularLocation>
</comment>
<keyword evidence="8 11" id="KW-1133">Transmembrane helix</keyword>
<comment type="similarity">
    <text evidence="2">Belongs to the GSP C family.</text>
</comment>
<evidence type="ECO:0000256" key="10">
    <source>
        <dbReference type="SAM" id="MobiDB-lite"/>
    </source>
</evidence>
<feature type="domain" description="Type II secretion system protein GspC N-terminal" evidence="12">
    <location>
        <begin position="25"/>
        <end position="157"/>
    </location>
</feature>
<evidence type="ECO:0000313" key="14">
    <source>
        <dbReference type="Proteomes" id="UP000613768"/>
    </source>
</evidence>
<keyword evidence="7" id="KW-0653">Protein transport</keyword>
<evidence type="ECO:0000256" key="5">
    <source>
        <dbReference type="ARBA" id="ARBA00022519"/>
    </source>
</evidence>
<dbReference type="AlphaFoldDB" id="A0AAW3ZKK2"/>
<evidence type="ECO:0000313" key="13">
    <source>
        <dbReference type="EMBL" id="MBD8525224.1"/>
    </source>
</evidence>
<dbReference type="GO" id="GO:0015628">
    <property type="term" value="P:protein secretion by the type II secretion system"/>
    <property type="evidence" value="ECO:0007669"/>
    <property type="project" value="InterPro"/>
</dbReference>
<evidence type="ECO:0000256" key="1">
    <source>
        <dbReference type="ARBA" id="ARBA00004533"/>
    </source>
</evidence>
<dbReference type="Proteomes" id="UP000613768">
    <property type="component" value="Unassembled WGS sequence"/>
</dbReference>
<dbReference type="SUPFAM" id="SSF50156">
    <property type="entry name" value="PDZ domain-like"/>
    <property type="match status" value="1"/>
</dbReference>
<keyword evidence="6 11" id="KW-0812">Transmembrane</keyword>
<keyword evidence="4" id="KW-1003">Cell membrane</keyword>
<evidence type="ECO:0000256" key="9">
    <source>
        <dbReference type="ARBA" id="ARBA00023136"/>
    </source>
</evidence>
<evidence type="ECO:0000256" key="11">
    <source>
        <dbReference type="SAM" id="Phobius"/>
    </source>
</evidence>
<comment type="caution">
    <text evidence="13">The sequence shown here is derived from an EMBL/GenBank/DDBJ whole genome shotgun (WGS) entry which is preliminary data.</text>
</comment>
<evidence type="ECO:0000256" key="8">
    <source>
        <dbReference type="ARBA" id="ARBA00022989"/>
    </source>
</evidence>
<dbReference type="Gene3D" id="2.30.30.830">
    <property type="match status" value="1"/>
</dbReference>
<dbReference type="Gene3D" id="2.30.42.10">
    <property type="match status" value="1"/>
</dbReference>
<reference evidence="13 14" key="1">
    <citation type="submission" date="2020-09" db="EMBL/GenBank/DDBJ databases">
        <title>Pseudoxanthomonas sp. CAU 1598 isolated from sand of Yaerae Beach.</title>
        <authorList>
            <person name="Kim W."/>
        </authorList>
    </citation>
    <scope>NUCLEOTIDE SEQUENCE [LARGE SCALE GENOMIC DNA]</scope>
    <source>
        <strain evidence="13 14">CAU 1598</strain>
    </source>
</reference>
<name>A0AAW3ZKK2_9GAMM</name>
<dbReference type="NCBIfam" id="TIGR01713">
    <property type="entry name" value="typeII_sec_gspC"/>
    <property type="match status" value="1"/>
</dbReference>
<dbReference type="Pfam" id="PF11356">
    <property type="entry name" value="T2SSC"/>
    <property type="match status" value="1"/>
</dbReference>
<evidence type="ECO:0000256" key="6">
    <source>
        <dbReference type="ARBA" id="ARBA00022692"/>
    </source>
</evidence>
<evidence type="ECO:0000256" key="7">
    <source>
        <dbReference type="ARBA" id="ARBA00022927"/>
    </source>
</evidence>
<evidence type="ECO:0000256" key="3">
    <source>
        <dbReference type="ARBA" id="ARBA00022448"/>
    </source>
</evidence>
<evidence type="ECO:0000256" key="4">
    <source>
        <dbReference type="ARBA" id="ARBA00022475"/>
    </source>
</evidence>
<dbReference type="GO" id="GO:0005886">
    <property type="term" value="C:plasma membrane"/>
    <property type="evidence" value="ECO:0007669"/>
    <property type="project" value="UniProtKB-SubCell"/>
</dbReference>
<gene>
    <name evidence="13" type="primary">gspC</name>
    <name evidence="13" type="ORF">IFO71_05655</name>
</gene>